<evidence type="ECO:0000313" key="2">
    <source>
        <dbReference type="EMBL" id="MEY6432802.1"/>
    </source>
</evidence>
<dbReference type="PANTHER" id="PTHR35849:SF1">
    <property type="entry name" value="INTERMEMBRANE PHOSPHOLIPID TRANSPORT SYSTEM BINDING PROTEIN MLAB"/>
    <property type="match status" value="1"/>
</dbReference>
<dbReference type="InterPro" id="IPR036513">
    <property type="entry name" value="STAS_dom_sf"/>
</dbReference>
<organism evidence="2 3">
    <name type="scientific">Thioalkalicoccus limnaeus</name>
    <dbReference type="NCBI Taxonomy" id="120681"/>
    <lineage>
        <taxon>Bacteria</taxon>
        <taxon>Pseudomonadati</taxon>
        <taxon>Pseudomonadota</taxon>
        <taxon>Gammaproteobacteria</taxon>
        <taxon>Chromatiales</taxon>
        <taxon>Chromatiaceae</taxon>
        <taxon>Thioalkalicoccus</taxon>
    </lineage>
</organism>
<protein>
    <submittedName>
        <fullName evidence="2">STAS domain-containing protein</fullName>
    </submittedName>
</protein>
<dbReference type="EMBL" id="JBDKXB010000012">
    <property type="protein sequence ID" value="MEY6432802.1"/>
    <property type="molecule type" value="Genomic_DNA"/>
</dbReference>
<name>A0ABV4BEV2_9GAMM</name>
<dbReference type="SUPFAM" id="SSF52091">
    <property type="entry name" value="SpoIIaa-like"/>
    <property type="match status" value="1"/>
</dbReference>
<dbReference type="InterPro" id="IPR058548">
    <property type="entry name" value="MlaB-like_STAS"/>
</dbReference>
<dbReference type="Pfam" id="PF13466">
    <property type="entry name" value="STAS_2"/>
    <property type="match status" value="1"/>
</dbReference>
<dbReference type="PROSITE" id="PS50801">
    <property type="entry name" value="STAS"/>
    <property type="match status" value="1"/>
</dbReference>
<dbReference type="Proteomes" id="UP001564408">
    <property type="component" value="Unassembled WGS sequence"/>
</dbReference>
<evidence type="ECO:0000259" key="1">
    <source>
        <dbReference type="PROSITE" id="PS50801"/>
    </source>
</evidence>
<gene>
    <name evidence="2" type="ORF">ABC977_10325</name>
</gene>
<sequence>MGQACVKRDDSGVARVEGDLDFVSVVPLVKLPDWLFTETKDPVIDLAGVEHANSAGVALLLEWMADARRDGRRLRFVNLPDSLRRLAALSHLEALLGIEDDSRR</sequence>
<dbReference type="InterPro" id="IPR002645">
    <property type="entry name" value="STAS_dom"/>
</dbReference>
<feature type="domain" description="STAS" evidence="1">
    <location>
        <begin position="13"/>
        <end position="104"/>
    </location>
</feature>
<dbReference type="PANTHER" id="PTHR35849">
    <property type="entry name" value="BLR2341 PROTEIN"/>
    <property type="match status" value="1"/>
</dbReference>
<reference evidence="2 3" key="1">
    <citation type="submission" date="2024-05" db="EMBL/GenBank/DDBJ databases">
        <title>Genome Sequence and Characterization of the New Strain Purple Sulfur Bacterium of Genus Thioalkalicoccus.</title>
        <authorList>
            <person name="Bryantseva I.A."/>
            <person name="Kyndt J.A."/>
            <person name="Imhoff J.F."/>
        </authorList>
    </citation>
    <scope>NUCLEOTIDE SEQUENCE [LARGE SCALE GENOMIC DNA]</scope>
    <source>
        <strain evidence="2 3">Um2</strain>
    </source>
</reference>
<dbReference type="InterPro" id="IPR052746">
    <property type="entry name" value="MlaB_ABC_Transporter"/>
</dbReference>
<keyword evidence="3" id="KW-1185">Reference proteome</keyword>
<evidence type="ECO:0000313" key="3">
    <source>
        <dbReference type="Proteomes" id="UP001564408"/>
    </source>
</evidence>
<accession>A0ABV4BEV2</accession>
<comment type="caution">
    <text evidence="2">The sequence shown here is derived from an EMBL/GenBank/DDBJ whole genome shotgun (WGS) entry which is preliminary data.</text>
</comment>
<dbReference type="Gene3D" id="3.30.750.24">
    <property type="entry name" value="STAS domain"/>
    <property type="match status" value="1"/>
</dbReference>
<dbReference type="CDD" id="cd07043">
    <property type="entry name" value="STAS_anti-anti-sigma_factors"/>
    <property type="match status" value="1"/>
</dbReference>
<dbReference type="RefSeq" id="WP_369667189.1">
    <property type="nucleotide sequence ID" value="NZ_JBDKXB010000012.1"/>
</dbReference>
<proteinExistence type="predicted"/>